<dbReference type="PaxDb" id="3880-AET04922"/>
<accession>G7LGJ4</accession>
<reference evidence="1 3" key="1">
    <citation type="journal article" date="2011" name="Nature">
        <title>The Medicago genome provides insight into the evolution of rhizobial symbioses.</title>
        <authorList>
            <person name="Young N.D."/>
            <person name="Debelle F."/>
            <person name="Oldroyd G.E."/>
            <person name="Geurts R."/>
            <person name="Cannon S.B."/>
            <person name="Udvardi M.K."/>
            <person name="Benedito V.A."/>
            <person name="Mayer K.F."/>
            <person name="Gouzy J."/>
            <person name="Schoof H."/>
            <person name="Van de Peer Y."/>
            <person name="Proost S."/>
            <person name="Cook D.R."/>
            <person name="Meyers B.C."/>
            <person name="Spannagl M."/>
            <person name="Cheung F."/>
            <person name="De Mita S."/>
            <person name="Krishnakumar V."/>
            <person name="Gundlach H."/>
            <person name="Zhou S."/>
            <person name="Mudge J."/>
            <person name="Bharti A.K."/>
            <person name="Murray J.D."/>
            <person name="Naoumkina M.A."/>
            <person name="Rosen B."/>
            <person name="Silverstein K.A."/>
            <person name="Tang H."/>
            <person name="Rombauts S."/>
            <person name="Zhao P.X."/>
            <person name="Zhou P."/>
            <person name="Barbe V."/>
            <person name="Bardou P."/>
            <person name="Bechner M."/>
            <person name="Bellec A."/>
            <person name="Berger A."/>
            <person name="Berges H."/>
            <person name="Bidwell S."/>
            <person name="Bisseling T."/>
            <person name="Choisne N."/>
            <person name="Couloux A."/>
            <person name="Denny R."/>
            <person name="Deshpande S."/>
            <person name="Dai X."/>
            <person name="Doyle J.J."/>
            <person name="Dudez A.M."/>
            <person name="Farmer A.D."/>
            <person name="Fouteau S."/>
            <person name="Franken C."/>
            <person name="Gibelin C."/>
            <person name="Gish J."/>
            <person name="Goldstein S."/>
            <person name="Gonzalez A.J."/>
            <person name="Green P.J."/>
            <person name="Hallab A."/>
            <person name="Hartog M."/>
            <person name="Hua A."/>
            <person name="Humphray S.J."/>
            <person name="Jeong D.H."/>
            <person name="Jing Y."/>
            <person name="Jocker A."/>
            <person name="Kenton S.M."/>
            <person name="Kim D.J."/>
            <person name="Klee K."/>
            <person name="Lai H."/>
            <person name="Lang C."/>
            <person name="Lin S."/>
            <person name="Macmil S.L."/>
            <person name="Magdelenat G."/>
            <person name="Matthews L."/>
            <person name="McCorrison J."/>
            <person name="Monaghan E.L."/>
            <person name="Mun J.H."/>
            <person name="Najar F.Z."/>
            <person name="Nicholson C."/>
            <person name="Noirot C."/>
            <person name="O'Bleness M."/>
            <person name="Paule C.R."/>
            <person name="Poulain J."/>
            <person name="Prion F."/>
            <person name="Qin B."/>
            <person name="Qu C."/>
            <person name="Retzel E.F."/>
            <person name="Riddle C."/>
            <person name="Sallet E."/>
            <person name="Samain S."/>
            <person name="Samson N."/>
            <person name="Sanders I."/>
            <person name="Saurat O."/>
            <person name="Scarpelli C."/>
            <person name="Schiex T."/>
            <person name="Segurens B."/>
            <person name="Severin A.J."/>
            <person name="Sherrier D.J."/>
            <person name="Shi R."/>
            <person name="Sims S."/>
            <person name="Singer S.R."/>
            <person name="Sinharoy S."/>
            <person name="Sterck L."/>
            <person name="Viollet A."/>
            <person name="Wang B.B."/>
            <person name="Wang K."/>
            <person name="Wang M."/>
            <person name="Wang X."/>
            <person name="Warfsmann J."/>
            <person name="Weissenbach J."/>
            <person name="White D.D."/>
            <person name="White J.D."/>
            <person name="Wiley G.B."/>
            <person name="Wincker P."/>
            <person name="Xing Y."/>
            <person name="Yang L."/>
            <person name="Yao Z."/>
            <person name="Ying F."/>
            <person name="Zhai J."/>
            <person name="Zhou L."/>
            <person name="Zuber A."/>
            <person name="Denarie J."/>
            <person name="Dixon R.A."/>
            <person name="May G.D."/>
            <person name="Schwartz D.C."/>
            <person name="Rogers J."/>
            <person name="Quetier F."/>
            <person name="Town C.D."/>
            <person name="Roe B.A."/>
        </authorList>
    </citation>
    <scope>NUCLEOTIDE SEQUENCE [LARGE SCALE GENOMIC DNA]</scope>
    <source>
        <strain evidence="1">A17</strain>
        <strain evidence="2 3">cv. Jemalong A17</strain>
    </source>
</reference>
<organism evidence="1 3">
    <name type="scientific">Medicago truncatula</name>
    <name type="common">Barrel medic</name>
    <name type="synonym">Medicago tribuloides</name>
    <dbReference type="NCBI Taxonomy" id="3880"/>
    <lineage>
        <taxon>Eukaryota</taxon>
        <taxon>Viridiplantae</taxon>
        <taxon>Streptophyta</taxon>
        <taxon>Embryophyta</taxon>
        <taxon>Tracheophyta</taxon>
        <taxon>Spermatophyta</taxon>
        <taxon>Magnoliopsida</taxon>
        <taxon>eudicotyledons</taxon>
        <taxon>Gunneridae</taxon>
        <taxon>Pentapetalae</taxon>
        <taxon>rosids</taxon>
        <taxon>fabids</taxon>
        <taxon>Fabales</taxon>
        <taxon>Fabaceae</taxon>
        <taxon>Papilionoideae</taxon>
        <taxon>50 kb inversion clade</taxon>
        <taxon>NPAAA clade</taxon>
        <taxon>Hologalegina</taxon>
        <taxon>IRL clade</taxon>
        <taxon>Trifolieae</taxon>
        <taxon>Medicago</taxon>
    </lineage>
</organism>
<dbReference type="EnsemblPlants" id="AET04922">
    <property type="protein sequence ID" value="AET04922"/>
    <property type="gene ID" value="MTR_8g095640"/>
</dbReference>
<keyword evidence="3" id="KW-1185">Reference proteome</keyword>
<sequence>MEEKGIIGRENMIIEIVMEENVEVEDLMIDFSLPCYRSNKLLPIHNKQTIKYV</sequence>
<reference evidence="1 3" key="2">
    <citation type="journal article" date="2014" name="BMC Genomics">
        <title>An improved genome release (version Mt4.0) for the model legume Medicago truncatula.</title>
        <authorList>
            <person name="Tang H."/>
            <person name="Krishnakumar V."/>
            <person name="Bidwell S."/>
            <person name="Rosen B."/>
            <person name="Chan A."/>
            <person name="Zhou S."/>
            <person name="Gentzbittel L."/>
            <person name="Childs K.L."/>
            <person name="Yandell M."/>
            <person name="Gundlach H."/>
            <person name="Mayer K.F."/>
            <person name="Schwartz D.C."/>
            <person name="Town C.D."/>
        </authorList>
    </citation>
    <scope>GENOME REANNOTATION</scope>
    <source>
        <strain evidence="2 3">cv. Jemalong A17</strain>
    </source>
</reference>
<dbReference type="AlphaFoldDB" id="G7LGJ4"/>
<proteinExistence type="predicted"/>
<evidence type="ECO:0000313" key="3">
    <source>
        <dbReference type="Proteomes" id="UP000002051"/>
    </source>
</evidence>
<dbReference type="EMBL" id="CM001224">
    <property type="protein sequence ID" value="AET04922.1"/>
    <property type="molecule type" value="Genomic_DNA"/>
</dbReference>
<evidence type="ECO:0000313" key="2">
    <source>
        <dbReference type="EnsemblPlants" id="AET04922"/>
    </source>
</evidence>
<dbReference type="HOGENOM" id="CLU_3071776_0_0_1"/>
<gene>
    <name evidence="1" type="ordered locus">MTR_8g095640</name>
</gene>
<dbReference type="Proteomes" id="UP000002051">
    <property type="component" value="Chromosome 8"/>
</dbReference>
<reference evidence="2" key="3">
    <citation type="submission" date="2015-04" db="UniProtKB">
        <authorList>
            <consortium name="EnsemblPlants"/>
        </authorList>
    </citation>
    <scope>IDENTIFICATION</scope>
    <source>
        <strain evidence="2">cv. Jemalong A17</strain>
    </source>
</reference>
<name>G7LGJ4_MEDTR</name>
<evidence type="ECO:0000313" key="1">
    <source>
        <dbReference type="EMBL" id="AET04922.1"/>
    </source>
</evidence>
<protein>
    <submittedName>
        <fullName evidence="1 2">Uncharacterized protein</fullName>
    </submittedName>
</protein>